<feature type="domain" description="Methyltransferase" evidence="1">
    <location>
        <begin position="35"/>
        <end position="167"/>
    </location>
</feature>
<sequence length="248" mass="27981">MSICKTVVQERKRFNTTIDSILLAGFAKNFAKGFTLDLGTGNGVLPLLLSDSGKISKVVGIDLNLDTLKVAKNNIETLALKDRITFLGSDIREVPRLFRPNSFETVVVNPPYRKMNTGNISPYFDRAQSCHELVCKLDDVIKAAAHVLKNKGRFIIVFLPERLPELMQKLDLYRLAPKTMQMVHPYKDRSCGHVLVCARKNGALGLETLSPLIIYTRQGEYSPEMLDYYSYSSRFGFQLDKITVSNDR</sequence>
<accession>A0A1F7S0B2</accession>
<evidence type="ECO:0000259" key="1">
    <source>
        <dbReference type="Pfam" id="PF13847"/>
    </source>
</evidence>
<organism evidence="2 3">
    <name type="scientific">Candidatus Schekmanbacteria bacterium RBG_13_48_7</name>
    <dbReference type="NCBI Taxonomy" id="1817878"/>
    <lineage>
        <taxon>Bacteria</taxon>
        <taxon>Candidatus Schekmaniibacteriota</taxon>
    </lineage>
</organism>
<dbReference type="InterPro" id="IPR025714">
    <property type="entry name" value="Methyltranfer_dom"/>
</dbReference>
<dbReference type="CDD" id="cd02440">
    <property type="entry name" value="AdoMet_MTases"/>
    <property type="match status" value="1"/>
</dbReference>
<comment type="caution">
    <text evidence="2">The sequence shown here is derived from an EMBL/GenBank/DDBJ whole genome shotgun (WGS) entry which is preliminary data.</text>
</comment>
<evidence type="ECO:0000313" key="2">
    <source>
        <dbReference type="EMBL" id="OGL46684.1"/>
    </source>
</evidence>
<dbReference type="PANTHER" id="PTHR47739">
    <property type="entry name" value="TRNA1(VAL) (ADENINE(37)-N6)-METHYLTRANSFERASE"/>
    <property type="match status" value="1"/>
</dbReference>
<gene>
    <name evidence="2" type="ORF">A2161_21935</name>
</gene>
<dbReference type="SUPFAM" id="SSF53335">
    <property type="entry name" value="S-adenosyl-L-methionine-dependent methyltransferases"/>
    <property type="match status" value="1"/>
</dbReference>
<dbReference type="InterPro" id="IPR050210">
    <property type="entry name" value="tRNA_Adenine-N(6)_MTase"/>
</dbReference>
<dbReference type="Pfam" id="PF13847">
    <property type="entry name" value="Methyltransf_31"/>
    <property type="match status" value="1"/>
</dbReference>
<evidence type="ECO:0000313" key="3">
    <source>
        <dbReference type="Proteomes" id="UP000179266"/>
    </source>
</evidence>
<dbReference type="AlphaFoldDB" id="A0A1F7S0B2"/>
<name>A0A1F7S0B2_9BACT</name>
<dbReference type="EMBL" id="MGDD01000118">
    <property type="protein sequence ID" value="OGL46684.1"/>
    <property type="molecule type" value="Genomic_DNA"/>
</dbReference>
<dbReference type="PANTHER" id="PTHR47739:SF1">
    <property type="entry name" value="TRNA1(VAL) (ADENINE(37)-N6)-METHYLTRANSFERASE"/>
    <property type="match status" value="1"/>
</dbReference>
<proteinExistence type="predicted"/>
<dbReference type="Proteomes" id="UP000179266">
    <property type="component" value="Unassembled WGS sequence"/>
</dbReference>
<dbReference type="Gene3D" id="3.40.50.150">
    <property type="entry name" value="Vaccinia Virus protein VP39"/>
    <property type="match status" value="1"/>
</dbReference>
<protein>
    <recommendedName>
        <fullName evidence="1">Methyltransferase domain-containing protein</fullName>
    </recommendedName>
</protein>
<dbReference type="InterPro" id="IPR029063">
    <property type="entry name" value="SAM-dependent_MTases_sf"/>
</dbReference>
<reference evidence="2 3" key="1">
    <citation type="journal article" date="2016" name="Nat. Commun.">
        <title>Thousands of microbial genomes shed light on interconnected biogeochemical processes in an aquifer system.</title>
        <authorList>
            <person name="Anantharaman K."/>
            <person name="Brown C.T."/>
            <person name="Hug L.A."/>
            <person name="Sharon I."/>
            <person name="Castelle C.J."/>
            <person name="Probst A.J."/>
            <person name="Thomas B.C."/>
            <person name="Singh A."/>
            <person name="Wilkins M.J."/>
            <person name="Karaoz U."/>
            <person name="Brodie E.L."/>
            <person name="Williams K.H."/>
            <person name="Hubbard S.S."/>
            <person name="Banfield J.F."/>
        </authorList>
    </citation>
    <scope>NUCLEOTIDE SEQUENCE [LARGE SCALE GENOMIC DNA]</scope>
</reference>